<evidence type="ECO:0000313" key="3">
    <source>
        <dbReference type="Proteomes" id="UP000269721"/>
    </source>
</evidence>
<sequence length="336" mass="36799">MAGQSALAVGRLRPDSDERQIFLNSLIDRDRQWGQTWGNLLVGWVGKLEILVLLFSRHYGGANGPGFHSSSGDKNRGRTHLREKLTERKKCGTSGKVYKNQDAEVGSVVYFIYRVDVVSGIGNGKLRKQALGARTARRGFQGGTDDREGLMTETPRKQRRFGVADNLNERSRKGRPPGLTPQTLQARPPSLGAILLVGGAFGIEGDGTWEGKTGISRLTLNSQLACKRRAWSVSRSNAQEVGHLEWYRKAAVLGASQFCDLSCLFVDGIPLLFPFVPRLTILSVDLLPYTLDKSPTSPPPMEAPPPPPPHLEELVEGELLEVGNLRETCTGGHPLL</sequence>
<dbReference type="Proteomes" id="UP000269721">
    <property type="component" value="Unassembled WGS sequence"/>
</dbReference>
<evidence type="ECO:0000313" key="2">
    <source>
        <dbReference type="EMBL" id="RKO94415.1"/>
    </source>
</evidence>
<dbReference type="AlphaFoldDB" id="A0A4P9WPZ0"/>
<gene>
    <name evidence="2" type="ORF">BDK51DRAFT_29619</name>
</gene>
<feature type="region of interest" description="Disordered" evidence="1">
    <location>
        <begin position="160"/>
        <end position="185"/>
    </location>
</feature>
<evidence type="ECO:0000256" key="1">
    <source>
        <dbReference type="SAM" id="MobiDB-lite"/>
    </source>
</evidence>
<proteinExistence type="predicted"/>
<accession>A0A4P9WPZ0</accession>
<name>A0A4P9WPZ0_9FUNG</name>
<dbReference type="EMBL" id="KZ993903">
    <property type="protein sequence ID" value="RKO94415.1"/>
    <property type="molecule type" value="Genomic_DNA"/>
</dbReference>
<keyword evidence="3" id="KW-1185">Reference proteome</keyword>
<organism evidence="2 3">
    <name type="scientific">Blyttiomyces helicus</name>
    <dbReference type="NCBI Taxonomy" id="388810"/>
    <lineage>
        <taxon>Eukaryota</taxon>
        <taxon>Fungi</taxon>
        <taxon>Fungi incertae sedis</taxon>
        <taxon>Chytridiomycota</taxon>
        <taxon>Chytridiomycota incertae sedis</taxon>
        <taxon>Chytridiomycetes</taxon>
        <taxon>Chytridiomycetes incertae sedis</taxon>
        <taxon>Blyttiomyces</taxon>
    </lineage>
</organism>
<reference evidence="3" key="1">
    <citation type="journal article" date="2018" name="Nat. Microbiol.">
        <title>Leveraging single-cell genomics to expand the fungal tree of life.</title>
        <authorList>
            <person name="Ahrendt S.R."/>
            <person name="Quandt C.A."/>
            <person name="Ciobanu D."/>
            <person name="Clum A."/>
            <person name="Salamov A."/>
            <person name="Andreopoulos B."/>
            <person name="Cheng J.F."/>
            <person name="Woyke T."/>
            <person name="Pelin A."/>
            <person name="Henrissat B."/>
            <person name="Reynolds N.K."/>
            <person name="Benny G.L."/>
            <person name="Smith M.E."/>
            <person name="James T.Y."/>
            <person name="Grigoriev I.V."/>
        </authorList>
    </citation>
    <scope>NUCLEOTIDE SEQUENCE [LARGE SCALE GENOMIC DNA]</scope>
</reference>
<protein>
    <submittedName>
        <fullName evidence="2">Uncharacterized protein</fullName>
    </submittedName>
</protein>